<dbReference type="HAMAP" id="MF_00625">
    <property type="entry name" value="SelD"/>
    <property type="match status" value="1"/>
</dbReference>
<dbReference type="SUPFAM" id="SSF55326">
    <property type="entry name" value="PurM N-terminal domain-like"/>
    <property type="match status" value="1"/>
</dbReference>
<comment type="cofactor">
    <cofactor evidence="9">
        <name>Mg(2+)</name>
        <dbReference type="ChEBI" id="CHEBI:18420"/>
    </cofactor>
    <text evidence="9">Binds 1 Mg(2+) ion per monomer.</text>
</comment>
<dbReference type="Proteomes" id="UP000196258">
    <property type="component" value="Unassembled WGS sequence"/>
</dbReference>
<evidence type="ECO:0000256" key="7">
    <source>
        <dbReference type="ARBA" id="ARBA00022842"/>
    </source>
</evidence>
<comment type="caution">
    <text evidence="12">The sequence shown here is derived from an EMBL/GenBank/DDBJ whole genome shotgun (WGS) entry which is preliminary data.</text>
</comment>
<dbReference type="GO" id="GO:0016260">
    <property type="term" value="P:selenocysteine biosynthetic process"/>
    <property type="evidence" value="ECO:0007669"/>
    <property type="project" value="InterPro"/>
</dbReference>
<evidence type="ECO:0000256" key="6">
    <source>
        <dbReference type="ARBA" id="ARBA00022840"/>
    </source>
</evidence>
<feature type="binding site" evidence="9">
    <location>
        <position position="86"/>
    </location>
    <ligand>
        <name>Mg(2+)</name>
        <dbReference type="ChEBI" id="CHEBI:18420"/>
    </ligand>
</feature>
<accession>A0A1Y4QHC4</accession>
<comment type="catalytic activity">
    <reaction evidence="9">
        <text>hydrogenselenide + ATP + H2O = selenophosphate + AMP + phosphate + 2 H(+)</text>
        <dbReference type="Rhea" id="RHEA:18737"/>
        <dbReference type="ChEBI" id="CHEBI:15377"/>
        <dbReference type="ChEBI" id="CHEBI:15378"/>
        <dbReference type="ChEBI" id="CHEBI:16144"/>
        <dbReference type="ChEBI" id="CHEBI:29317"/>
        <dbReference type="ChEBI" id="CHEBI:30616"/>
        <dbReference type="ChEBI" id="CHEBI:43474"/>
        <dbReference type="ChEBI" id="CHEBI:456215"/>
        <dbReference type="EC" id="2.7.9.3"/>
    </reaction>
</comment>
<sequence length="351" mass="38725">MMEKKIFCKSGGCSAKLGAGVLDHVLAKLPRKEDKNLLVGYDTKDDASVYKLCDDLAIVTTLDFFPAMVEDPYIFGQIAATNALSDIYAMGGEVISALNIVCFPENEDLNILGEILMGGAKKVEEAGGLLVGGHSIQDEDIKYGLSVTGKIHPDKIYQNCNVKEGDMLLLTKPLGVGILLSAYKMQALDKTAYKAMITSMTTLNRYASEIMKKYKVHACSDVTGFGFLGHLHEMLDNKYSVDIYMDNIPLLPNVYDCAKEFYITAAGQKNRNFLKDKVVFENVDFAMEEILFDPQTSGGLLISVAKEDASCLLKDIEALNLPCGIVGTIKKKREYEIYVKGEKLDEKDIRC</sequence>
<dbReference type="InterPro" id="IPR010918">
    <property type="entry name" value="PurM-like_C_dom"/>
</dbReference>
<feature type="binding site" description="in other chain" evidence="9">
    <location>
        <position position="16"/>
    </location>
    <ligand>
        <name>ATP</name>
        <dbReference type="ChEBI" id="CHEBI:30616"/>
        <note>ligand shared between dimeric partners</note>
    </ligand>
</feature>
<dbReference type="Pfam" id="PF02769">
    <property type="entry name" value="AIRS_C"/>
    <property type="match status" value="1"/>
</dbReference>
<keyword evidence="4 9" id="KW-0547">Nucleotide-binding</keyword>
<reference evidence="13" key="1">
    <citation type="submission" date="2017-04" db="EMBL/GenBank/DDBJ databases">
        <title>Function of individual gut microbiota members based on whole genome sequencing of pure cultures obtained from chicken caecum.</title>
        <authorList>
            <person name="Medvecky M."/>
            <person name="Cejkova D."/>
            <person name="Polansky O."/>
            <person name="Karasova D."/>
            <person name="Kubasova T."/>
            <person name="Cizek A."/>
            <person name="Rychlik I."/>
        </authorList>
    </citation>
    <scope>NUCLEOTIDE SEQUENCE [LARGE SCALE GENOMIC DNA]</scope>
    <source>
        <strain evidence="13">An149</strain>
    </source>
</reference>
<gene>
    <name evidence="9" type="primary">selD</name>
    <name evidence="12" type="ORF">B5E91_09365</name>
</gene>
<organism evidence="12 13">
    <name type="scientific">Thomasclavelia spiroformis</name>
    <dbReference type="NCBI Taxonomy" id="29348"/>
    <lineage>
        <taxon>Bacteria</taxon>
        <taxon>Bacillati</taxon>
        <taxon>Bacillota</taxon>
        <taxon>Erysipelotrichia</taxon>
        <taxon>Erysipelotrichales</taxon>
        <taxon>Coprobacillaceae</taxon>
        <taxon>Thomasclavelia</taxon>
    </lineage>
</organism>
<keyword evidence="5 9" id="KW-0418">Kinase</keyword>
<dbReference type="SUPFAM" id="SSF56042">
    <property type="entry name" value="PurM C-terminal domain-like"/>
    <property type="match status" value="1"/>
</dbReference>
<keyword evidence="7 9" id="KW-0460">Magnesium</keyword>
<keyword evidence="3 9" id="KW-0479">Metal-binding</keyword>
<feature type="active site" evidence="9">
    <location>
        <position position="13"/>
    </location>
</feature>
<evidence type="ECO:0000256" key="4">
    <source>
        <dbReference type="ARBA" id="ARBA00022741"/>
    </source>
</evidence>
<evidence type="ECO:0000256" key="5">
    <source>
        <dbReference type="ARBA" id="ARBA00022777"/>
    </source>
</evidence>
<proteinExistence type="inferred from homology"/>
<dbReference type="GO" id="GO:0004756">
    <property type="term" value="F:selenide, water dikinase activity"/>
    <property type="evidence" value="ECO:0007669"/>
    <property type="project" value="UniProtKB-UniRule"/>
</dbReference>
<feature type="domain" description="PurM-like C-terminal" evidence="11">
    <location>
        <begin position="163"/>
        <end position="340"/>
    </location>
</feature>
<comment type="subunit">
    <text evidence="9">Homodimer.</text>
</comment>
<dbReference type="EMBL" id="NFLB01000010">
    <property type="protein sequence ID" value="OUQ04656.1"/>
    <property type="molecule type" value="Genomic_DNA"/>
</dbReference>
<evidence type="ECO:0000256" key="1">
    <source>
        <dbReference type="ARBA" id="ARBA00008026"/>
    </source>
</evidence>
<dbReference type="GO" id="GO:0005524">
    <property type="term" value="F:ATP binding"/>
    <property type="evidence" value="ECO:0007669"/>
    <property type="project" value="UniProtKB-UniRule"/>
</dbReference>
<dbReference type="InterPro" id="IPR036676">
    <property type="entry name" value="PurM-like_C_sf"/>
</dbReference>
<feature type="binding site" description="in other chain" evidence="9">
    <location>
        <position position="86"/>
    </location>
    <ligand>
        <name>ATP</name>
        <dbReference type="ChEBI" id="CHEBI:30616"/>
        <note>ligand shared between dimeric partners</note>
    </ligand>
</feature>
<evidence type="ECO:0000313" key="13">
    <source>
        <dbReference type="Proteomes" id="UP000196258"/>
    </source>
</evidence>
<evidence type="ECO:0000259" key="11">
    <source>
        <dbReference type="Pfam" id="PF02769"/>
    </source>
</evidence>
<dbReference type="InterPro" id="IPR036921">
    <property type="entry name" value="PurM-like_N_sf"/>
</dbReference>
<dbReference type="Gene3D" id="3.90.650.10">
    <property type="entry name" value="PurM-like C-terminal domain"/>
    <property type="match status" value="1"/>
</dbReference>
<evidence type="ECO:0000256" key="2">
    <source>
        <dbReference type="ARBA" id="ARBA00022679"/>
    </source>
</evidence>
<feature type="binding site" description="in other chain" evidence="9">
    <location>
        <begin position="43"/>
        <end position="45"/>
    </location>
    <ligand>
        <name>ATP</name>
        <dbReference type="ChEBI" id="CHEBI:30616"/>
        <note>ligand shared between dimeric partners</note>
    </ligand>
</feature>
<dbReference type="PANTHER" id="PTHR10256:SF0">
    <property type="entry name" value="INACTIVE SELENIDE, WATER DIKINASE-LIKE PROTEIN-RELATED"/>
    <property type="match status" value="1"/>
</dbReference>
<evidence type="ECO:0000313" key="12">
    <source>
        <dbReference type="EMBL" id="OUQ04656.1"/>
    </source>
</evidence>
<comment type="similarity">
    <text evidence="1 9">Belongs to the selenophosphate synthase 1 family. Class I subfamily.</text>
</comment>
<dbReference type="Gene3D" id="3.30.1330.10">
    <property type="entry name" value="PurM-like, N-terminal domain"/>
    <property type="match status" value="1"/>
</dbReference>
<feature type="binding site" evidence="9">
    <location>
        <begin position="133"/>
        <end position="135"/>
    </location>
    <ligand>
        <name>ATP</name>
        <dbReference type="ChEBI" id="CHEBI:30616"/>
        <note>ligand shared between dimeric partners</note>
    </ligand>
</feature>
<feature type="domain" description="PurM-like N-terminal" evidence="10">
    <location>
        <begin position="45"/>
        <end position="150"/>
    </location>
</feature>
<feature type="binding site" evidence="9">
    <location>
        <position position="46"/>
    </location>
    <ligand>
        <name>Mg(2+)</name>
        <dbReference type="ChEBI" id="CHEBI:18420"/>
    </ligand>
</feature>
<comment type="function">
    <text evidence="9">Synthesizes selenophosphate from selenide and ATP.</text>
</comment>
<evidence type="ECO:0000256" key="3">
    <source>
        <dbReference type="ARBA" id="ARBA00022723"/>
    </source>
</evidence>
<evidence type="ECO:0000259" key="10">
    <source>
        <dbReference type="Pfam" id="PF00586"/>
    </source>
</evidence>
<dbReference type="InterPro" id="IPR004536">
    <property type="entry name" value="SPS/SelD"/>
</dbReference>
<dbReference type="InterPro" id="IPR016188">
    <property type="entry name" value="PurM-like_N"/>
</dbReference>
<feature type="binding site" description="in other chain" evidence="9">
    <location>
        <position position="63"/>
    </location>
    <ligand>
        <name>ATP</name>
        <dbReference type="ChEBI" id="CHEBI:30616"/>
        <note>ligand shared between dimeric partners</note>
    </ligand>
</feature>
<protein>
    <recommendedName>
        <fullName evidence="9">Selenide, water dikinase</fullName>
        <ecNumber evidence="9">2.7.9.3</ecNumber>
    </recommendedName>
    <alternativeName>
        <fullName evidence="9">Selenium donor protein</fullName>
    </alternativeName>
    <alternativeName>
        <fullName evidence="9">Selenophosphate synthase</fullName>
    </alternativeName>
</protein>
<evidence type="ECO:0000256" key="8">
    <source>
        <dbReference type="ARBA" id="ARBA00023266"/>
    </source>
</evidence>
<dbReference type="EC" id="2.7.9.3" evidence="9"/>
<keyword evidence="6 9" id="KW-0067">ATP-binding</keyword>
<dbReference type="GO" id="GO:0000287">
    <property type="term" value="F:magnesium ion binding"/>
    <property type="evidence" value="ECO:0007669"/>
    <property type="project" value="UniProtKB-UniRule"/>
</dbReference>
<dbReference type="PANTHER" id="PTHR10256">
    <property type="entry name" value="SELENIDE, WATER DIKINASE"/>
    <property type="match status" value="1"/>
</dbReference>
<dbReference type="NCBIfam" id="NF002098">
    <property type="entry name" value="PRK00943.1"/>
    <property type="match status" value="1"/>
</dbReference>
<dbReference type="CDD" id="cd02195">
    <property type="entry name" value="SelD"/>
    <property type="match status" value="1"/>
</dbReference>
<dbReference type="GO" id="GO:0005737">
    <property type="term" value="C:cytoplasm"/>
    <property type="evidence" value="ECO:0007669"/>
    <property type="project" value="TreeGrafter"/>
</dbReference>
<dbReference type="AlphaFoldDB" id="A0A1Y4QHC4"/>
<keyword evidence="8 9" id="KW-0711">Selenium</keyword>
<dbReference type="NCBIfam" id="TIGR00476">
    <property type="entry name" value="selD"/>
    <property type="match status" value="1"/>
</dbReference>
<feature type="binding site" evidence="9">
    <location>
        <position position="221"/>
    </location>
    <ligand>
        <name>Mg(2+)</name>
        <dbReference type="ChEBI" id="CHEBI:18420"/>
    </ligand>
</feature>
<evidence type="ECO:0000256" key="9">
    <source>
        <dbReference type="HAMAP-Rule" id="MF_00625"/>
    </source>
</evidence>
<name>A0A1Y4QHC4_9FIRM</name>
<dbReference type="InterPro" id="IPR023061">
    <property type="entry name" value="SelD_I"/>
</dbReference>
<dbReference type="PIRSF" id="PIRSF036407">
    <property type="entry name" value="Selenphspht_syn"/>
    <property type="match status" value="1"/>
</dbReference>
<dbReference type="Pfam" id="PF00586">
    <property type="entry name" value="AIRS"/>
    <property type="match status" value="1"/>
</dbReference>
<feature type="site" description="Important for catalytic activity" evidence="9">
    <location>
        <position position="16"/>
    </location>
</feature>
<keyword evidence="2 9" id="KW-0808">Transferase</keyword>